<reference evidence="2" key="1">
    <citation type="submission" date="2016-10" db="EMBL/GenBank/DDBJ databases">
        <authorList>
            <person name="Varghese N."/>
            <person name="Submissions S."/>
        </authorList>
    </citation>
    <scope>NUCLEOTIDE SEQUENCE [LARGE SCALE GENOMIC DNA]</scope>
    <source>
        <strain evidence="2">DSM 45789</strain>
    </source>
</reference>
<protein>
    <submittedName>
        <fullName evidence="1">Uncharacterized protein</fullName>
    </submittedName>
</protein>
<organism evidence="1 2">
    <name type="scientific">Marininema halotolerans</name>
    <dbReference type="NCBI Taxonomy" id="1155944"/>
    <lineage>
        <taxon>Bacteria</taxon>
        <taxon>Bacillati</taxon>
        <taxon>Bacillota</taxon>
        <taxon>Bacilli</taxon>
        <taxon>Bacillales</taxon>
        <taxon>Thermoactinomycetaceae</taxon>
        <taxon>Marininema</taxon>
    </lineage>
</organism>
<dbReference type="Proteomes" id="UP000198660">
    <property type="component" value="Unassembled WGS sequence"/>
</dbReference>
<proteinExistence type="predicted"/>
<dbReference type="RefSeq" id="WP_091837668.1">
    <property type="nucleotide sequence ID" value="NZ_FPAA01000008.1"/>
</dbReference>
<evidence type="ECO:0000313" key="1">
    <source>
        <dbReference type="EMBL" id="SFS82343.1"/>
    </source>
</evidence>
<gene>
    <name evidence="1" type="ORF">SAMN05444972_108154</name>
</gene>
<keyword evidence="2" id="KW-1185">Reference proteome</keyword>
<dbReference type="OrthoDB" id="2988504at2"/>
<dbReference type="EMBL" id="FPAA01000008">
    <property type="protein sequence ID" value="SFS82343.1"/>
    <property type="molecule type" value="Genomic_DNA"/>
</dbReference>
<sequence length="167" mass="19486">MSTGDEWEDALDQIDWSTLLNEVDHELMENLALELRFRTYEALKQSSLVLGEGYYLTHLSDGSFAFWHEERYVQEDVTFFETGQLFIHHAIEHFHLEGENLESLVYMMGESRPLKVCTFCEFQFHPDDPARRELGMEEIVDEQEGTITEYCSPQCSIEAMVSEMKQG</sequence>
<dbReference type="AlphaFoldDB" id="A0A1I6SZQ5"/>
<evidence type="ECO:0000313" key="2">
    <source>
        <dbReference type="Proteomes" id="UP000198660"/>
    </source>
</evidence>
<accession>A0A1I6SZQ5</accession>
<name>A0A1I6SZQ5_9BACL</name>